<reference evidence="1" key="2">
    <citation type="journal article" date="2015" name="Data Brief">
        <title>Shoot transcriptome of the giant reed, Arundo donax.</title>
        <authorList>
            <person name="Barrero R.A."/>
            <person name="Guerrero F.D."/>
            <person name="Moolhuijzen P."/>
            <person name="Goolsby J.A."/>
            <person name="Tidwell J."/>
            <person name="Bellgard S.E."/>
            <person name="Bellgard M.I."/>
        </authorList>
    </citation>
    <scope>NUCLEOTIDE SEQUENCE</scope>
    <source>
        <tissue evidence="1">Shoot tissue taken approximately 20 cm above the soil surface</tissue>
    </source>
</reference>
<evidence type="ECO:0000313" key="1">
    <source>
        <dbReference type="EMBL" id="JAD50195.1"/>
    </source>
</evidence>
<reference evidence="1" key="1">
    <citation type="submission" date="2014-09" db="EMBL/GenBank/DDBJ databases">
        <authorList>
            <person name="Magalhaes I.L.F."/>
            <person name="Oliveira U."/>
            <person name="Santos F.R."/>
            <person name="Vidigal T.H.D.A."/>
            <person name="Brescovit A.D."/>
            <person name="Santos A.J."/>
        </authorList>
    </citation>
    <scope>NUCLEOTIDE SEQUENCE</scope>
    <source>
        <tissue evidence="1">Shoot tissue taken approximately 20 cm above the soil surface</tissue>
    </source>
</reference>
<protein>
    <submittedName>
        <fullName evidence="1">Uncharacterized protein</fullName>
    </submittedName>
</protein>
<dbReference type="AlphaFoldDB" id="A0A0A9AMQ2"/>
<sequence>MRTLFTQQLEKITASVLQNILLVASSFRLHGKV</sequence>
<proteinExistence type="predicted"/>
<organism evidence="1">
    <name type="scientific">Arundo donax</name>
    <name type="common">Giant reed</name>
    <name type="synonym">Donax arundinaceus</name>
    <dbReference type="NCBI Taxonomy" id="35708"/>
    <lineage>
        <taxon>Eukaryota</taxon>
        <taxon>Viridiplantae</taxon>
        <taxon>Streptophyta</taxon>
        <taxon>Embryophyta</taxon>
        <taxon>Tracheophyta</taxon>
        <taxon>Spermatophyta</taxon>
        <taxon>Magnoliopsida</taxon>
        <taxon>Liliopsida</taxon>
        <taxon>Poales</taxon>
        <taxon>Poaceae</taxon>
        <taxon>PACMAD clade</taxon>
        <taxon>Arundinoideae</taxon>
        <taxon>Arundineae</taxon>
        <taxon>Arundo</taxon>
    </lineage>
</organism>
<accession>A0A0A9AMQ2</accession>
<dbReference type="EMBL" id="GBRH01247700">
    <property type="protein sequence ID" value="JAD50195.1"/>
    <property type="molecule type" value="Transcribed_RNA"/>
</dbReference>
<name>A0A0A9AMQ2_ARUDO</name>